<dbReference type="RefSeq" id="WP_091253797.1">
    <property type="nucleotide sequence ID" value="NZ_FNDB01000001.1"/>
</dbReference>
<dbReference type="AlphaFoldDB" id="A0A1G7VRT5"/>
<evidence type="ECO:0000313" key="3">
    <source>
        <dbReference type="Proteomes" id="UP000199274"/>
    </source>
</evidence>
<evidence type="ECO:0008006" key="4">
    <source>
        <dbReference type="Google" id="ProtNLM"/>
    </source>
</evidence>
<gene>
    <name evidence="2" type="ORF">SAMN04488062_101135</name>
</gene>
<evidence type="ECO:0000256" key="1">
    <source>
        <dbReference type="SAM" id="SignalP"/>
    </source>
</evidence>
<accession>A0A1G7VRT5</accession>
<keyword evidence="1" id="KW-0732">Signal</keyword>
<feature type="chain" id="PRO_5011523461" description="Beta-lactamase-inhibitor-like, PepSY-like" evidence="1">
    <location>
        <begin position="20"/>
        <end position="96"/>
    </location>
</feature>
<reference evidence="3" key="1">
    <citation type="submission" date="2016-10" db="EMBL/GenBank/DDBJ databases">
        <authorList>
            <person name="Varghese N."/>
            <person name="Submissions S."/>
        </authorList>
    </citation>
    <scope>NUCLEOTIDE SEQUENCE [LARGE SCALE GENOMIC DNA]</scope>
    <source>
        <strain evidence="3">CGMCC 1.2747</strain>
    </source>
</reference>
<keyword evidence="3" id="KW-1185">Reference proteome</keyword>
<dbReference type="SUPFAM" id="SSF160574">
    <property type="entry name" value="BT0923-like"/>
    <property type="match status" value="1"/>
</dbReference>
<name>A0A1G7VRT5_9FLAO</name>
<dbReference type="OrthoDB" id="1099258at2"/>
<dbReference type="EMBL" id="FNDB01000001">
    <property type="protein sequence ID" value="SDG62453.1"/>
    <property type="molecule type" value="Genomic_DNA"/>
</dbReference>
<dbReference type="Proteomes" id="UP000199274">
    <property type="component" value="Unassembled WGS sequence"/>
</dbReference>
<sequence length="96" mass="10517">MKKLILSAALIMGSLSTYAVTAPLQNPQNQSILVQERYVVVETVPDAVKAALETAHPGAILEKAYINEKKEYKLEITVGDQKATVYADAEGNWINK</sequence>
<proteinExistence type="predicted"/>
<organism evidence="2 3">
    <name type="scientific">Flavobacterium omnivorum</name>
    <dbReference type="NCBI Taxonomy" id="178355"/>
    <lineage>
        <taxon>Bacteria</taxon>
        <taxon>Pseudomonadati</taxon>
        <taxon>Bacteroidota</taxon>
        <taxon>Flavobacteriia</taxon>
        <taxon>Flavobacteriales</taxon>
        <taxon>Flavobacteriaceae</taxon>
        <taxon>Flavobacterium</taxon>
    </lineage>
</organism>
<feature type="signal peptide" evidence="1">
    <location>
        <begin position="1"/>
        <end position="19"/>
    </location>
</feature>
<protein>
    <recommendedName>
        <fullName evidence="4">Beta-lactamase-inhibitor-like, PepSY-like</fullName>
    </recommendedName>
</protein>
<dbReference type="STRING" id="178355.SAMN04488062_101135"/>
<evidence type="ECO:0000313" key="2">
    <source>
        <dbReference type="EMBL" id="SDG62453.1"/>
    </source>
</evidence>